<evidence type="ECO:0000313" key="3">
    <source>
        <dbReference type="Proteomes" id="UP000280434"/>
    </source>
</evidence>
<protein>
    <submittedName>
        <fullName evidence="2">Uncharacterized protein</fullName>
    </submittedName>
</protein>
<feature type="chain" id="PRO_5019773084" evidence="1">
    <location>
        <begin position="20"/>
        <end position="198"/>
    </location>
</feature>
<evidence type="ECO:0000256" key="1">
    <source>
        <dbReference type="SAM" id="SignalP"/>
    </source>
</evidence>
<gene>
    <name evidence="2" type="ORF">D7S89_20300</name>
</gene>
<dbReference type="RefSeq" id="WP_121280452.1">
    <property type="nucleotide sequence ID" value="NZ_RBZV01000010.1"/>
</dbReference>
<dbReference type="OrthoDB" id="9090115at2"/>
<comment type="caution">
    <text evidence="2">The sequence shown here is derived from an EMBL/GenBank/DDBJ whole genome shotgun (WGS) entry which is preliminary data.</text>
</comment>
<name>A0A494X3A4_9BURK</name>
<evidence type="ECO:0000313" key="2">
    <source>
        <dbReference type="EMBL" id="RKP45177.1"/>
    </source>
</evidence>
<dbReference type="Proteomes" id="UP000280434">
    <property type="component" value="Unassembled WGS sequence"/>
</dbReference>
<proteinExistence type="predicted"/>
<organism evidence="2 3">
    <name type="scientific">Trinickia fusca</name>
    <dbReference type="NCBI Taxonomy" id="2419777"/>
    <lineage>
        <taxon>Bacteria</taxon>
        <taxon>Pseudomonadati</taxon>
        <taxon>Pseudomonadota</taxon>
        <taxon>Betaproteobacteria</taxon>
        <taxon>Burkholderiales</taxon>
        <taxon>Burkholderiaceae</taxon>
        <taxon>Trinickia</taxon>
    </lineage>
</organism>
<dbReference type="EMBL" id="RBZV01000010">
    <property type="protein sequence ID" value="RKP45177.1"/>
    <property type="molecule type" value="Genomic_DNA"/>
</dbReference>
<keyword evidence="3" id="KW-1185">Reference proteome</keyword>
<keyword evidence="1" id="KW-0732">Signal</keyword>
<sequence>MKRVFWGALIVFLSGVCQAQSVGLWERIPVLDSPMAATASKKPSYVMLNEKLVKPTVFTSLQVGDSGAAVRCCLRVDNLVEVKLSDLLTEYKDDPDSIDHFKKNRGWKHIYSANFVDKARQNRYMRALTKGESDPTEAAPYSSVVVAGELSGVEGVPKEFSIEGHNISTSVKRAGEGLEYKLKVDGKAVSLYEDPFPD</sequence>
<reference evidence="2 3" key="1">
    <citation type="submission" date="2018-10" db="EMBL/GenBank/DDBJ databases">
        <title>Paraburkholderia sp. 7MK8-2, isolated from soil.</title>
        <authorList>
            <person name="Gao Z.-H."/>
            <person name="Qiu L.-H."/>
        </authorList>
    </citation>
    <scope>NUCLEOTIDE SEQUENCE [LARGE SCALE GENOMIC DNA]</scope>
    <source>
        <strain evidence="2 3">7MK8-2</strain>
    </source>
</reference>
<dbReference type="AlphaFoldDB" id="A0A494X3A4"/>
<feature type="signal peptide" evidence="1">
    <location>
        <begin position="1"/>
        <end position="19"/>
    </location>
</feature>
<accession>A0A494X3A4</accession>